<reference evidence="3" key="2">
    <citation type="submission" date="2020-05" db="EMBL/GenBank/DDBJ databases">
        <authorList>
            <person name="Kim H.-S."/>
            <person name="Proctor R.H."/>
            <person name="Brown D.W."/>
        </authorList>
    </citation>
    <scope>NUCLEOTIDE SEQUENCE</scope>
    <source>
        <strain evidence="3">NRRL 22465</strain>
    </source>
</reference>
<dbReference type="OrthoDB" id="5427350at2759"/>
<sequence length="590" mass="65124">MPPFWKTLLSALALSGPSLADRVLYNQAKEFTSLSDASDGFPSQKFRSSDIVAPVLNVNRLERHKVDDAPYIFLGTIYGDMKAGPMILDARDFSLVYADQRFDNTYSSSVQMFNGSRYLVFWVGAHNRGHADGYGLVYDESYNLVYNSTAQGFEEALADMHEVRLTPQGTLIFAVYWNIPYDCSSLGGKSDATLMDCGFQEIDPVTNKVLFQWAASDHFTLEDSHVRYGEAFGVGHDSGFDFFHINSVDKTDDGNYLVSGRHTSTLALVDGTSGKPIWILGGRRNQFKDLSGGKALFGWQHDARFYKNQSHITMFDNHAEYSGRCRGSCKSRGLHLAINTVDMTVRLVHEYYHPASIDSGAMGGLQVLDNGNVMVGWGYNPSFVEYAPNGSVVMSVQRGRLDQGFQADMFAYRAHKGNWTGRPSWLPSAAVDAPYRTTRNATVYLSWNGATDIASWAVLASPDANSLDGFENLVAVANKTGFETAIFLGNSTSCRYMGAAALDKKGDILGATFVIDMENGKPVQLLSGIGNIWPEVDASHTTLSTVLAVAGCVLLTAFVLVRFASRKLHWTTNYKDARYNKIGSEERRIE</sequence>
<keyword evidence="1" id="KW-1133">Transmembrane helix</keyword>
<comment type="caution">
    <text evidence="3">The sequence shown here is derived from an EMBL/GenBank/DDBJ whole genome shotgun (WGS) entry which is preliminary data.</text>
</comment>
<dbReference type="Proteomes" id="UP000635477">
    <property type="component" value="Unassembled WGS sequence"/>
</dbReference>
<evidence type="ECO:0000313" key="3">
    <source>
        <dbReference type="EMBL" id="KAF4974036.1"/>
    </source>
</evidence>
<accession>A0A8H4UCS3</accession>
<dbReference type="SUPFAM" id="SSF50998">
    <property type="entry name" value="Quinoprotein alcohol dehydrogenase-like"/>
    <property type="match status" value="2"/>
</dbReference>
<dbReference type="PANTHER" id="PTHR35340:SF5">
    <property type="entry name" value="ASST-DOMAIN-CONTAINING PROTEIN"/>
    <property type="match status" value="1"/>
</dbReference>
<evidence type="ECO:0000313" key="4">
    <source>
        <dbReference type="Proteomes" id="UP000635477"/>
    </source>
</evidence>
<keyword evidence="2" id="KW-0732">Signal</keyword>
<evidence type="ECO:0000256" key="1">
    <source>
        <dbReference type="SAM" id="Phobius"/>
    </source>
</evidence>
<name>A0A8H4UCS3_9HYPO</name>
<feature type="transmembrane region" description="Helical" evidence="1">
    <location>
        <begin position="546"/>
        <end position="565"/>
    </location>
</feature>
<dbReference type="InterPro" id="IPR011047">
    <property type="entry name" value="Quinoprotein_ADH-like_sf"/>
</dbReference>
<dbReference type="InterPro" id="IPR039535">
    <property type="entry name" value="ASST-like"/>
</dbReference>
<gene>
    <name evidence="3" type="ORF">FZEAL_9029</name>
</gene>
<organism evidence="3 4">
    <name type="scientific">Fusarium zealandicum</name>
    <dbReference type="NCBI Taxonomy" id="1053134"/>
    <lineage>
        <taxon>Eukaryota</taxon>
        <taxon>Fungi</taxon>
        <taxon>Dikarya</taxon>
        <taxon>Ascomycota</taxon>
        <taxon>Pezizomycotina</taxon>
        <taxon>Sordariomycetes</taxon>
        <taxon>Hypocreomycetidae</taxon>
        <taxon>Hypocreales</taxon>
        <taxon>Nectriaceae</taxon>
        <taxon>Fusarium</taxon>
        <taxon>Fusarium staphyleae species complex</taxon>
    </lineage>
</organism>
<feature type="chain" id="PRO_5034168615" description="Arylsulfotransferase" evidence="2">
    <location>
        <begin position="21"/>
        <end position="590"/>
    </location>
</feature>
<dbReference type="Pfam" id="PF14269">
    <property type="entry name" value="Arylsulfotran_2"/>
    <property type="match status" value="1"/>
</dbReference>
<proteinExistence type="predicted"/>
<dbReference type="InterPro" id="IPR053143">
    <property type="entry name" value="Arylsulfate_ST"/>
</dbReference>
<feature type="signal peptide" evidence="2">
    <location>
        <begin position="1"/>
        <end position="20"/>
    </location>
</feature>
<keyword evidence="4" id="KW-1185">Reference proteome</keyword>
<evidence type="ECO:0000256" key="2">
    <source>
        <dbReference type="SAM" id="SignalP"/>
    </source>
</evidence>
<keyword evidence="1" id="KW-0812">Transmembrane</keyword>
<keyword evidence="1" id="KW-0472">Membrane</keyword>
<dbReference type="AlphaFoldDB" id="A0A8H4UCS3"/>
<evidence type="ECO:0008006" key="5">
    <source>
        <dbReference type="Google" id="ProtNLM"/>
    </source>
</evidence>
<reference evidence="3" key="1">
    <citation type="journal article" date="2020" name="BMC Genomics">
        <title>Correction to: Identification and distribution of gene clusters required for synthesis of sphingolipid metabolism inhibitors in diverse species of the filamentous fungus Fusarium.</title>
        <authorList>
            <person name="Kim H.S."/>
            <person name="Lohmar J.M."/>
            <person name="Busman M."/>
            <person name="Brown D.W."/>
            <person name="Naumann T.A."/>
            <person name="Divon H.H."/>
            <person name="Lysoe E."/>
            <person name="Uhlig S."/>
            <person name="Proctor R.H."/>
        </authorList>
    </citation>
    <scope>NUCLEOTIDE SEQUENCE</scope>
    <source>
        <strain evidence="3">NRRL 22465</strain>
    </source>
</reference>
<protein>
    <recommendedName>
        <fullName evidence="5">Arylsulfotransferase</fullName>
    </recommendedName>
</protein>
<dbReference type="EMBL" id="JABEYC010000812">
    <property type="protein sequence ID" value="KAF4974036.1"/>
    <property type="molecule type" value="Genomic_DNA"/>
</dbReference>
<dbReference type="PANTHER" id="PTHR35340">
    <property type="entry name" value="PQQ ENZYME REPEAT PROTEIN-RELATED"/>
    <property type="match status" value="1"/>
</dbReference>